<evidence type="ECO:0000256" key="1">
    <source>
        <dbReference type="ARBA" id="ARBA00022737"/>
    </source>
</evidence>
<comment type="caution">
    <text evidence="4">The sequence shown here is derived from an EMBL/GenBank/DDBJ whole genome shotgun (WGS) entry which is preliminary data.</text>
</comment>
<evidence type="ECO:0000313" key="4">
    <source>
        <dbReference type="EMBL" id="OLQ03042.1"/>
    </source>
</evidence>
<feature type="transmembrane region" description="Helical" evidence="3">
    <location>
        <begin position="884"/>
        <end position="905"/>
    </location>
</feature>
<dbReference type="AlphaFoldDB" id="A0A1Q9E6J8"/>
<dbReference type="EMBL" id="LSRX01000248">
    <property type="protein sequence ID" value="OLQ03042.1"/>
    <property type="molecule type" value="Genomic_DNA"/>
</dbReference>
<feature type="transmembrane region" description="Helical" evidence="3">
    <location>
        <begin position="682"/>
        <end position="702"/>
    </location>
</feature>
<evidence type="ECO:0008006" key="6">
    <source>
        <dbReference type="Google" id="ProtNLM"/>
    </source>
</evidence>
<keyword evidence="3" id="KW-0472">Membrane</keyword>
<name>A0A1Q9E6J8_SYMMI</name>
<feature type="transmembrane region" description="Helical" evidence="3">
    <location>
        <begin position="714"/>
        <end position="733"/>
    </location>
</feature>
<dbReference type="InterPro" id="IPR009050">
    <property type="entry name" value="Globin-like_sf"/>
</dbReference>
<keyword evidence="3" id="KW-0812">Transmembrane</keyword>
<dbReference type="InterPro" id="IPR024862">
    <property type="entry name" value="TRPV"/>
</dbReference>
<evidence type="ECO:0000313" key="5">
    <source>
        <dbReference type="Proteomes" id="UP000186817"/>
    </source>
</evidence>
<feature type="compositionally biased region" description="Acidic residues" evidence="2">
    <location>
        <begin position="255"/>
        <end position="270"/>
    </location>
</feature>
<feature type="compositionally biased region" description="Polar residues" evidence="2">
    <location>
        <begin position="282"/>
        <end position="291"/>
    </location>
</feature>
<feature type="transmembrane region" description="Helical" evidence="3">
    <location>
        <begin position="942"/>
        <end position="964"/>
    </location>
</feature>
<feature type="transmembrane region" description="Helical" evidence="3">
    <location>
        <begin position="745"/>
        <end position="764"/>
    </location>
</feature>
<proteinExistence type="predicted"/>
<feature type="region of interest" description="Disordered" evidence="2">
    <location>
        <begin position="1078"/>
        <end position="1118"/>
    </location>
</feature>
<evidence type="ECO:0000256" key="3">
    <source>
        <dbReference type="SAM" id="Phobius"/>
    </source>
</evidence>
<dbReference type="OrthoDB" id="418613at2759"/>
<dbReference type="GO" id="GO:0019825">
    <property type="term" value="F:oxygen binding"/>
    <property type="evidence" value="ECO:0007669"/>
    <property type="project" value="InterPro"/>
</dbReference>
<feature type="transmembrane region" description="Helical" evidence="3">
    <location>
        <begin position="912"/>
        <end position="930"/>
    </location>
</feature>
<dbReference type="GO" id="GO:0005262">
    <property type="term" value="F:calcium channel activity"/>
    <property type="evidence" value="ECO:0007669"/>
    <property type="project" value="TreeGrafter"/>
</dbReference>
<feature type="region of interest" description="Disordered" evidence="2">
    <location>
        <begin position="255"/>
        <end position="292"/>
    </location>
</feature>
<feature type="compositionally biased region" description="Acidic residues" evidence="2">
    <location>
        <begin position="35"/>
        <end position="71"/>
    </location>
</feature>
<keyword evidence="3" id="KW-1133">Transmembrane helix</keyword>
<feature type="compositionally biased region" description="Low complexity" evidence="2">
    <location>
        <begin position="1095"/>
        <end position="1109"/>
    </location>
</feature>
<sequence>MPFGIVASSDVALERRATELQRKLAEQSQKLAIWEQEDSEYVEESESEEAGSSEVDGSDDDPDSEPDEEEAESMKKWMSVIDKTFEEMELPPKVVTATQKAWNGFVSVFEKREAAADAIYGAFFDASPNLQGMFRAPRAAMGLRILAGIETFIINAGNPAGLRKEVEAIAFNHLDLDVTGPRVEMFRESTLEVFDLELGALFGTRARLGLSAVMTYAGGAYIHCRREYAGRIRILQRSWNTAAKKGADVEMIEDLDSKSDEEEEEEEVPQETEAANELAKTQEGQEGTTKASALKVPTTFDEMFLFNAAVMGYANSNWMKFILEYFDPIVTNVANSYRLQEECDVLSLNLAKCKGEINLPEFKAVMLASLRSLVPKDWNSQHEVAWNWLWENVERLLRAQLGKPRAQQKAIERFLVNLSQEALTNYCRDVYKRFFQLAPSGQDFFKQSTTRLFFIAEKIVEMTVEMYRTPKKMVEELSGLGLRHVGYGVPTELFSPYVSAAVEVIRGVTTDETTETAFRWSLTLIAKIMVRTLVEGSTVVMQAINTNVEKNLRRAISVAPRGKRAMELLKITVGTQSISPLYWAIESGSLICAEAMLQDLLTIRADRDNYYYGADALFTRHPEVIKKLASSAPSLLDCLLEGLIWRSRVIVNGTRRVNCYLKHLVQDIDGNPHQALQWLVEYGNPITISMFTVVLVADLMWTRLVAYQFLIGRCYFLFTLCVAVTSQSLLTLASPDATETFESNIVVFSCRVFLYLGSMCKILYNQLRLLQLDCKNRAFERRCCLPIPQYLFSLKEVGNFLLMWVLLGMCIREPLWWCAQFTNTEEALIFTTHCEAAKGDGRRLYSAFSCIAILLYWSLVLDFTIFSMHISAYVLVFGRVLSEVFLFVMALAFMIVAFASAVSAIEHELWEFAGINTWLISLTQMSLGMFPQDSYEELKAEAGIMIVIIGFVLMVSVILVNLLVAQLNQAYQHVYTDMQGYARLNRAAVIVSTLEQISHKRWARFLKGLKLNDRLEFNEGDVGLPGGVQIVEPASAHIVTEDSIRRFGGSSATTMPWPEEDDSMEDRFDRLEKLFMSTAKKMGGKRRKKKGDGGSSLLSGLSGANSGGSDDSGGSGDS</sequence>
<feature type="region of interest" description="Disordered" evidence="2">
    <location>
        <begin position="34"/>
        <end position="73"/>
    </location>
</feature>
<dbReference type="PANTHER" id="PTHR10582">
    <property type="entry name" value="TRANSIENT RECEPTOR POTENTIAL ION CHANNEL PROTEIN"/>
    <property type="match status" value="1"/>
</dbReference>
<dbReference type="PANTHER" id="PTHR10582:SF2">
    <property type="entry name" value="INACTIVE"/>
    <property type="match status" value="1"/>
</dbReference>
<gene>
    <name evidence="4" type="ORF">AK812_SmicGene14068</name>
</gene>
<dbReference type="InterPro" id="IPR044399">
    <property type="entry name" value="Mb-like_M"/>
</dbReference>
<dbReference type="SUPFAM" id="SSF46458">
    <property type="entry name" value="Globin-like"/>
    <property type="match status" value="2"/>
</dbReference>
<protein>
    <recommendedName>
        <fullName evidence="6">Globin family profile domain-containing protein</fullName>
    </recommendedName>
</protein>
<keyword evidence="5" id="KW-1185">Reference proteome</keyword>
<dbReference type="InterPro" id="IPR012292">
    <property type="entry name" value="Globin/Proto"/>
</dbReference>
<feature type="transmembrane region" description="Helical" evidence="3">
    <location>
        <begin position="847"/>
        <end position="872"/>
    </location>
</feature>
<dbReference type="GO" id="GO:0020037">
    <property type="term" value="F:heme binding"/>
    <property type="evidence" value="ECO:0007669"/>
    <property type="project" value="InterPro"/>
</dbReference>
<dbReference type="CDD" id="cd01040">
    <property type="entry name" value="Mb-like"/>
    <property type="match status" value="2"/>
</dbReference>
<accession>A0A1Q9E6J8</accession>
<dbReference type="GO" id="GO:0098703">
    <property type="term" value="P:calcium ion import across plasma membrane"/>
    <property type="evidence" value="ECO:0007669"/>
    <property type="project" value="TreeGrafter"/>
</dbReference>
<dbReference type="Proteomes" id="UP000186817">
    <property type="component" value="Unassembled WGS sequence"/>
</dbReference>
<organism evidence="4 5">
    <name type="scientific">Symbiodinium microadriaticum</name>
    <name type="common">Dinoflagellate</name>
    <name type="synonym">Zooxanthella microadriatica</name>
    <dbReference type="NCBI Taxonomy" id="2951"/>
    <lineage>
        <taxon>Eukaryota</taxon>
        <taxon>Sar</taxon>
        <taxon>Alveolata</taxon>
        <taxon>Dinophyceae</taxon>
        <taxon>Suessiales</taxon>
        <taxon>Symbiodiniaceae</taxon>
        <taxon>Symbiodinium</taxon>
    </lineage>
</organism>
<dbReference type="Gene3D" id="1.10.490.10">
    <property type="entry name" value="Globins"/>
    <property type="match status" value="2"/>
</dbReference>
<dbReference type="GO" id="GO:0005886">
    <property type="term" value="C:plasma membrane"/>
    <property type="evidence" value="ECO:0007669"/>
    <property type="project" value="TreeGrafter"/>
</dbReference>
<evidence type="ECO:0000256" key="2">
    <source>
        <dbReference type="SAM" id="MobiDB-lite"/>
    </source>
</evidence>
<dbReference type="OMA" id="MHISAYV"/>
<keyword evidence="1" id="KW-0677">Repeat</keyword>
<reference evidence="4 5" key="1">
    <citation type="submission" date="2016-02" db="EMBL/GenBank/DDBJ databases">
        <title>Genome analysis of coral dinoflagellate symbionts highlights evolutionary adaptations to a symbiotic lifestyle.</title>
        <authorList>
            <person name="Aranda M."/>
            <person name="Li Y."/>
            <person name="Liew Y.J."/>
            <person name="Baumgarten S."/>
            <person name="Simakov O."/>
            <person name="Wilson M."/>
            <person name="Piel J."/>
            <person name="Ashoor H."/>
            <person name="Bougouffa S."/>
            <person name="Bajic V.B."/>
            <person name="Ryu T."/>
            <person name="Ravasi T."/>
            <person name="Bayer T."/>
            <person name="Micklem G."/>
            <person name="Kim H."/>
            <person name="Bhak J."/>
            <person name="Lajeunesse T.C."/>
            <person name="Voolstra C.R."/>
        </authorList>
    </citation>
    <scope>NUCLEOTIDE SEQUENCE [LARGE SCALE GENOMIC DNA]</scope>
    <source>
        <strain evidence="4 5">CCMP2467</strain>
    </source>
</reference>